<dbReference type="GO" id="GO:0016740">
    <property type="term" value="F:transferase activity"/>
    <property type="evidence" value="ECO:0007669"/>
    <property type="project" value="UniProtKB-KW"/>
</dbReference>
<keyword evidence="2" id="KW-0808">Transferase</keyword>
<dbReference type="AlphaFoldDB" id="A0ABD3QAE4"/>
<evidence type="ECO:0000313" key="6">
    <source>
        <dbReference type="Proteomes" id="UP001530315"/>
    </source>
</evidence>
<dbReference type="InterPro" id="IPR013024">
    <property type="entry name" value="GGCT-like"/>
</dbReference>
<evidence type="ECO:0000259" key="4">
    <source>
        <dbReference type="Pfam" id="PF06094"/>
    </source>
</evidence>
<gene>
    <name evidence="5" type="ORF">ACHAW5_007569</name>
</gene>
<dbReference type="InterPro" id="IPR009288">
    <property type="entry name" value="AIG2-like_dom"/>
</dbReference>
<evidence type="ECO:0000313" key="5">
    <source>
        <dbReference type="EMBL" id="KAL3797068.1"/>
    </source>
</evidence>
<organism evidence="5 6">
    <name type="scientific">Stephanodiscus triporus</name>
    <dbReference type="NCBI Taxonomy" id="2934178"/>
    <lineage>
        <taxon>Eukaryota</taxon>
        <taxon>Sar</taxon>
        <taxon>Stramenopiles</taxon>
        <taxon>Ochrophyta</taxon>
        <taxon>Bacillariophyta</taxon>
        <taxon>Coscinodiscophyceae</taxon>
        <taxon>Thalassiosirophycidae</taxon>
        <taxon>Stephanodiscales</taxon>
        <taxon>Stephanodiscaceae</taxon>
        <taxon>Stephanodiscus</taxon>
    </lineage>
</organism>
<dbReference type="CDD" id="cd06661">
    <property type="entry name" value="GGCT_like"/>
    <property type="match status" value="1"/>
</dbReference>
<dbReference type="EMBL" id="JALLAZ020000359">
    <property type="protein sequence ID" value="KAL3797068.1"/>
    <property type="molecule type" value="Genomic_DNA"/>
</dbReference>
<dbReference type="InterPro" id="IPR036568">
    <property type="entry name" value="GGCT-like_sf"/>
</dbReference>
<dbReference type="Pfam" id="PF06094">
    <property type="entry name" value="GGACT"/>
    <property type="match status" value="1"/>
</dbReference>
<protein>
    <recommendedName>
        <fullName evidence="3">Putative gamma-glutamylcyclotransferase</fullName>
    </recommendedName>
</protein>
<dbReference type="SUPFAM" id="SSF110857">
    <property type="entry name" value="Gamma-glutamyl cyclotransferase-like"/>
    <property type="match status" value="1"/>
</dbReference>
<evidence type="ECO:0000256" key="1">
    <source>
        <dbReference type="ARBA" id="ARBA00008861"/>
    </source>
</evidence>
<proteinExistence type="inferred from homology"/>
<reference evidence="5 6" key="1">
    <citation type="submission" date="2024-10" db="EMBL/GenBank/DDBJ databases">
        <title>Updated reference genomes for cyclostephanoid diatoms.</title>
        <authorList>
            <person name="Roberts W.R."/>
            <person name="Alverson A.J."/>
        </authorList>
    </citation>
    <scope>NUCLEOTIDE SEQUENCE [LARGE SCALE GENOMIC DNA]</scope>
    <source>
        <strain evidence="5 6">AJA276-08</strain>
    </source>
</reference>
<dbReference type="PANTHER" id="PTHR31544:SF2">
    <property type="entry name" value="AIG2-LIKE PROTEIN D"/>
    <property type="match status" value="1"/>
</dbReference>
<dbReference type="Proteomes" id="UP001530315">
    <property type="component" value="Unassembled WGS sequence"/>
</dbReference>
<comment type="caution">
    <text evidence="5">The sequence shown here is derived from an EMBL/GenBank/DDBJ whole genome shotgun (WGS) entry which is preliminary data.</text>
</comment>
<feature type="domain" description="Gamma-glutamylcyclotransferase AIG2-like" evidence="4">
    <location>
        <begin position="11"/>
        <end position="149"/>
    </location>
</feature>
<sequence>MAHEAQKATTCFVYGTLMSPDVLRALLGRVPGMMPKAILSNHSRHSVLGRVYPGIIPTPAAGPTTDNAVEGILLLDITPLEMRRLDWFEEEGVDYKRSNVQVKVPSCSFDEDGKPSEYDDGGNPNVEIIKTNAYIWALGTSKLDLSRDWDYDMFLQKHLDWYLETTVKPCRIAIEKEIL</sequence>
<dbReference type="InterPro" id="IPR045038">
    <property type="entry name" value="AIG2-like"/>
</dbReference>
<accession>A0ABD3QAE4</accession>
<evidence type="ECO:0000256" key="2">
    <source>
        <dbReference type="ARBA" id="ARBA00022679"/>
    </source>
</evidence>
<keyword evidence="6" id="KW-1185">Reference proteome</keyword>
<evidence type="ECO:0000256" key="3">
    <source>
        <dbReference type="ARBA" id="ARBA00030602"/>
    </source>
</evidence>
<name>A0ABD3QAE4_9STRA</name>
<comment type="similarity">
    <text evidence="1">Belongs to the gamma-glutamylcyclotransferase family.</text>
</comment>
<dbReference type="PANTHER" id="PTHR31544">
    <property type="entry name" value="AIG2-LIKE PROTEIN D"/>
    <property type="match status" value="1"/>
</dbReference>
<dbReference type="Gene3D" id="3.10.490.10">
    <property type="entry name" value="Gamma-glutamyl cyclotransferase-like"/>
    <property type="match status" value="1"/>
</dbReference>